<dbReference type="OrthoDB" id="9812472at2"/>
<dbReference type="Pfam" id="PF18331">
    <property type="entry name" value="PKHD_C"/>
    <property type="match status" value="1"/>
</dbReference>
<dbReference type="InterPro" id="IPR023550">
    <property type="entry name" value="PKHD_hydroxylase"/>
</dbReference>
<keyword evidence="5 7" id="KW-0560">Oxidoreductase</keyword>
<dbReference type="Pfam" id="PF13640">
    <property type="entry name" value="2OG-FeII_Oxy_3"/>
    <property type="match status" value="1"/>
</dbReference>
<dbReference type="InterPro" id="IPR005123">
    <property type="entry name" value="Oxoglu/Fe-dep_dioxygenase_dom"/>
</dbReference>
<dbReference type="HAMAP" id="MF_00657">
    <property type="entry name" value="Hydroxyl_YbiX"/>
    <property type="match status" value="1"/>
</dbReference>
<organism evidence="9 10">
    <name type="scientific">Limimonas halophila</name>
    <dbReference type="NCBI Taxonomy" id="1082479"/>
    <lineage>
        <taxon>Bacteria</taxon>
        <taxon>Pseudomonadati</taxon>
        <taxon>Pseudomonadota</taxon>
        <taxon>Alphaproteobacteria</taxon>
        <taxon>Rhodospirillales</taxon>
        <taxon>Rhodovibrionaceae</taxon>
        <taxon>Limimonas</taxon>
    </lineage>
</organism>
<dbReference type="AlphaFoldDB" id="A0A1G7NZS8"/>
<dbReference type="InterPro" id="IPR006620">
    <property type="entry name" value="Pro_4_hyd_alph"/>
</dbReference>
<feature type="domain" description="Fe2OG dioxygenase" evidence="8">
    <location>
        <begin position="77"/>
        <end position="175"/>
    </location>
</feature>
<dbReference type="PANTHER" id="PTHR41536">
    <property type="entry name" value="PKHD-TYPE HYDROXYLASE YBIX"/>
    <property type="match status" value="1"/>
</dbReference>
<keyword evidence="2 7" id="KW-0479">Metal-binding</keyword>
<dbReference type="GO" id="GO:0006879">
    <property type="term" value="P:intracellular iron ion homeostasis"/>
    <property type="evidence" value="ECO:0007669"/>
    <property type="project" value="TreeGrafter"/>
</dbReference>
<evidence type="ECO:0000256" key="3">
    <source>
        <dbReference type="ARBA" id="ARBA00022896"/>
    </source>
</evidence>
<keyword evidence="10" id="KW-1185">Reference proteome</keyword>
<dbReference type="Gene3D" id="4.10.860.20">
    <property type="entry name" value="Rabenosyn, Rab binding domain"/>
    <property type="match status" value="1"/>
</dbReference>
<dbReference type="GO" id="GO:0016706">
    <property type="term" value="F:2-oxoglutarate-dependent dioxygenase activity"/>
    <property type="evidence" value="ECO:0007669"/>
    <property type="project" value="UniProtKB-UniRule"/>
</dbReference>
<accession>A0A1G7NZS8</accession>
<dbReference type="Gene3D" id="2.60.120.620">
    <property type="entry name" value="q2cbj1_9rhob like domain"/>
    <property type="match status" value="1"/>
</dbReference>
<proteinExistence type="inferred from homology"/>
<dbReference type="Proteomes" id="UP000199415">
    <property type="component" value="Unassembled WGS sequence"/>
</dbReference>
<gene>
    <name evidence="9" type="ORF">SAMN05216241_102378</name>
</gene>
<keyword evidence="3 7" id="KW-0847">Vitamin C</keyword>
<reference evidence="9 10" key="1">
    <citation type="submission" date="2016-10" db="EMBL/GenBank/DDBJ databases">
        <authorList>
            <person name="de Groot N.N."/>
        </authorList>
    </citation>
    <scope>NUCLEOTIDE SEQUENCE [LARGE SCALE GENOMIC DNA]</scope>
    <source>
        <strain evidence="9 10">DSM 25584</strain>
    </source>
</reference>
<evidence type="ECO:0000313" key="9">
    <source>
        <dbReference type="EMBL" id="SDF79484.1"/>
    </source>
</evidence>
<dbReference type="EMBL" id="FNCE01000002">
    <property type="protein sequence ID" value="SDF79484.1"/>
    <property type="molecule type" value="Genomic_DNA"/>
</dbReference>
<evidence type="ECO:0000256" key="1">
    <source>
        <dbReference type="ARBA" id="ARBA00001961"/>
    </source>
</evidence>
<evidence type="ECO:0000256" key="2">
    <source>
        <dbReference type="ARBA" id="ARBA00022723"/>
    </source>
</evidence>
<comment type="cofactor">
    <cofactor evidence="7">
        <name>Fe(2+)</name>
        <dbReference type="ChEBI" id="CHEBI:29033"/>
    </cofactor>
    <text evidence="7">Binds 1 Fe(2+) ion per subunit.</text>
</comment>
<feature type="binding site" evidence="7">
    <location>
        <position position="95"/>
    </location>
    <ligand>
        <name>Fe cation</name>
        <dbReference type="ChEBI" id="CHEBI:24875"/>
    </ligand>
</feature>
<protein>
    <submittedName>
        <fullName evidence="9">PKHD-type hydroxylase</fullName>
    </submittedName>
</protein>
<dbReference type="NCBIfam" id="NF003974">
    <property type="entry name" value="PRK05467.1-3"/>
    <property type="match status" value="1"/>
</dbReference>
<dbReference type="GO" id="GO:0006974">
    <property type="term" value="P:DNA damage response"/>
    <property type="evidence" value="ECO:0007669"/>
    <property type="project" value="TreeGrafter"/>
</dbReference>
<dbReference type="STRING" id="1082479.SAMN05216241_102378"/>
<feature type="binding site" evidence="7">
    <location>
        <position position="166"/>
    </location>
    <ligand>
        <name>2-oxoglutarate</name>
        <dbReference type="ChEBI" id="CHEBI:16810"/>
    </ligand>
</feature>
<dbReference type="PROSITE" id="PS51471">
    <property type="entry name" value="FE2OG_OXY"/>
    <property type="match status" value="1"/>
</dbReference>
<dbReference type="RefSeq" id="WP_090018992.1">
    <property type="nucleotide sequence ID" value="NZ_FNCE01000002.1"/>
</dbReference>
<evidence type="ECO:0000256" key="6">
    <source>
        <dbReference type="ARBA" id="ARBA00023004"/>
    </source>
</evidence>
<dbReference type="InterPro" id="IPR041097">
    <property type="entry name" value="PKHD_C"/>
</dbReference>
<evidence type="ECO:0000313" key="10">
    <source>
        <dbReference type="Proteomes" id="UP000199415"/>
    </source>
</evidence>
<keyword evidence="6 7" id="KW-0408">Iron</keyword>
<dbReference type="GO" id="GO:0005506">
    <property type="term" value="F:iron ion binding"/>
    <property type="evidence" value="ECO:0007669"/>
    <property type="project" value="UniProtKB-UniRule"/>
</dbReference>
<comment type="cofactor">
    <cofactor evidence="1 7">
        <name>L-ascorbate</name>
        <dbReference type="ChEBI" id="CHEBI:38290"/>
    </cofactor>
</comment>
<dbReference type="GO" id="GO:0031418">
    <property type="term" value="F:L-ascorbic acid binding"/>
    <property type="evidence" value="ECO:0007669"/>
    <property type="project" value="UniProtKB-KW"/>
</dbReference>
<evidence type="ECO:0000256" key="5">
    <source>
        <dbReference type="ARBA" id="ARBA00023002"/>
    </source>
</evidence>
<feature type="binding site" evidence="7">
    <location>
        <position position="97"/>
    </location>
    <ligand>
        <name>Fe cation</name>
        <dbReference type="ChEBI" id="CHEBI:24875"/>
    </ligand>
</feature>
<evidence type="ECO:0000256" key="4">
    <source>
        <dbReference type="ARBA" id="ARBA00022964"/>
    </source>
</evidence>
<sequence>MIVCIADVLSAEQLAEVRELLSRGTYVDGKQTAGWHARLVKDNSQLAGGEVATRASAIIHNALMESAVFQAAVRPRHLRSMLFSSYSGGQTYGSHVDDALMRTESGTMRSDVSMTVFLSDPASYEGGELVIEGPGGEQTYKLDAGSVITYPSTTLHHVAPVTSGTREVAVSWAQSLVRAPEHREILFDLDTARRSLFQREGKSAEFDQLSKSHANLLRMWAET</sequence>
<name>A0A1G7NZS8_9PROT</name>
<dbReference type="PANTHER" id="PTHR41536:SF1">
    <property type="entry name" value="PKHD-TYPE HYDROXYLASE YBIX"/>
    <property type="match status" value="1"/>
</dbReference>
<dbReference type="InterPro" id="IPR044862">
    <property type="entry name" value="Pro_4_hyd_alph_FE2OG_OXY"/>
</dbReference>
<keyword evidence="4 7" id="KW-0223">Dioxygenase</keyword>
<feature type="binding site" evidence="7">
    <location>
        <position position="156"/>
    </location>
    <ligand>
        <name>Fe cation</name>
        <dbReference type="ChEBI" id="CHEBI:24875"/>
    </ligand>
</feature>
<evidence type="ECO:0000259" key="8">
    <source>
        <dbReference type="PROSITE" id="PS51471"/>
    </source>
</evidence>
<dbReference type="SMART" id="SM00702">
    <property type="entry name" value="P4Hc"/>
    <property type="match status" value="1"/>
</dbReference>
<dbReference type="NCBIfam" id="NF003975">
    <property type="entry name" value="PRK05467.1-4"/>
    <property type="match status" value="1"/>
</dbReference>
<evidence type="ECO:0000256" key="7">
    <source>
        <dbReference type="HAMAP-Rule" id="MF_00657"/>
    </source>
</evidence>